<feature type="region of interest" description="Disordered" evidence="2">
    <location>
        <begin position="1"/>
        <end position="43"/>
    </location>
</feature>
<dbReference type="InterPro" id="IPR033412">
    <property type="entry name" value="PFOR_II"/>
</dbReference>
<dbReference type="GO" id="GO:0006979">
    <property type="term" value="P:response to oxidative stress"/>
    <property type="evidence" value="ECO:0007669"/>
    <property type="project" value="TreeGrafter"/>
</dbReference>
<dbReference type="CDD" id="cd07034">
    <property type="entry name" value="TPP_PYR_PFOR_IOR-alpha_like"/>
    <property type="match status" value="1"/>
</dbReference>
<reference evidence="6" key="3">
    <citation type="journal article" name="Syst. Appl. Microbiol.">
        <title>Streptomyces alkaliterrae sp. nov., isolated from an alkaline soil, and emended descriptions of Streptomyces alkaliphilus, Streptomyces calidiresistens and Streptomyces durbertensis.</title>
        <authorList>
            <person name="Swiecimska M."/>
            <person name="Golinska P."/>
            <person name="Nouioui I."/>
            <person name="Wypij M."/>
            <person name="Rai M."/>
            <person name="Sangal V."/>
            <person name="Goodfellow M."/>
        </authorList>
    </citation>
    <scope>NUCLEOTIDE SEQUENCE</scope>
    <source>
        <strain evidence="6">OF8</strain>
    </source>
</reference>
<dbReference type="Proteomes" id="UP000517765">
    <property type="component" value="Unassembled WGS sequence"/>
</dbReference>
<dbReference type="InterPro" id="IPR002880">
    <property type="entry name" value="Pyrv_Fd/Flavodoxin_OxRdtase_N"/>
</dbReference>
<dbReference type="Gene3D" id="3.40.50.920">
    <property type="match status" value="1"/>
</dbReference>
<feature type="domain" description="Pyruvate flavodoxin/ferredoxin oxidoreductase pyrimidine binding" evidence="4">
    <location>
        <begin position="308"/>
        <end position="523"/>
    </location>
</feature>
<dbReference type="OrthoDB" id="9794954at2"/>
<gene>
    <name evidence="7" type="ORF">FNX44_014385</name>
    <name evidence="6" type="ORF">H3147_25420</name>
</gene>
<evidence type="ECO:0000313" key="6">
    <source>
        <dbReference type="EMBL" id="MBB1262120.1"/>
    </source>
</evidence>
<dbReference type="Proteomes" id="UP000320857">
    <property type="component" value="Unassembled WGS sequence"/>
</dbReference>
<evidence type="ECO:0000313" key="7">
    <source>
        <dbReference type="EMBL" id="MQS03037.1"/>
    </source>
</evidence>
<evidence type="ECO:0000259" key="5">
    <source>
        <dbReference type="Pfam" id="PF17147"/>
    </source>
</evidence>
<evidence type="ECO:0000259" key="3">
    <source>
        <dbReference type="Pfam" id="PF01558"/>
    </source>
</evidence>
<evidence type="ECO:0000256" key="1">
    <source>
        <dbReference type="ARBA" id="ARBA00023002"/>
    </source>
</evidence>
<dbReference type="InterPro" id="IPR050722">
    <property type="entry name" value="Pyruvate:ferred/Flavod_OxRd"/>
</dbReference>
<dbReference type="GO" id="GO:0016903">
    <property type="term" value="F:oxidoreductase activity, acting on the aldehyde or oxo group of donors"/>
    <property type="evidence" value="ECO:0007669"/>
    <property type="project" value="InterPro"/>
</dbReference>
<dbReference type="InterPro" id="IPR009014">
    <property type="entry name" value="Transketo_C/PFOR_II"/>
</dbReference>
<dbReference type="FunFam" id="3.40.920.10:FF:000002">
    <property type="entry name" value="2-oxoglutarate oxidoreductase, alpha subunit"/>
    <property type="match status" value="1"/>
</dbReference>
<evidence type="ECO:0000259" key="4">
    <source>
        <dbReference type="Pfam" id="PF01855"/>
    </source>
</evidence>
<dbReference type="SUPFAM" id="SSF52518">
    <property type="entry name" value="Thiamin diphosphate-binding fold (THDP-binding)"/>
    <property type="match status" value="1"/>
</dbReference>
<dbReference type="Gene3D" id="3.40.50.970">
    <property type="match status" value="1"/>
</dbReference>
<dbReference type="FunFam" id="3.40.50.970:FF:000022">
    <property type="entry name" value="2-oxoglutarate ferredoxin oxidoreductase alpha subunit"/>
    <property type="match status" value="1"/>
</dbReference>
<dbReference type="GO" id="GO:0000287">
    <property type="term" value="F:magnesium ion binding"/>
    <property type="evidence" value="ECO:0007669"/>
    <property type="project" value="UniProtKB-ARBA"/>
</dbReference>
<name>A0A5P0YTT2_9ACTN</name>
<feature type="domain" description="Pyruvate/ketoisovalerate oxidoreductase catalytic" evidence="3">
    <location>
        <begin position="68"/>
        <end position="255"/>
    </location>
</feature>
<dbReference type="Pfam" id="PF01855">
    <property type="entry name" value="POR_N"/>
    <property type="match status" value="1"/>
</dbReference>
<evidence type="ECO:0000313" key="8">
    <source>
        <dbReference type="Proteomes" id="UP000320857"/>
    </source>
</evidence>
<dbReference type="AlphaFoldDB" id="A0A5P0YTT2"/>
<evidence type="ECO:0000256" key="2">
    <source>
        <dbReference type="SAM" id="MobiDB-lite"/>
    </source>
</evidence>
<dbReference type="EMBL" id="VJYK02000134">
    <property type="protein sequence ID" value="MQS03037.1"/>
    <property type="molecule type" value="Genomic_DNA"/>
</dbReference>
<keyword evidence="8" id="KW-1185">Reference proteome</keyword>
<dbReference type="InterPro" id="IPR002869">
    <property type="entry name" value="Pyrv_flavodox_OxRed_cen"/>
</dbReference>
<feature type="domain" description="Pyruvate:ferredoxin oxidoreductase core" evidence="5">
    <location>
        <begin position="566"/>
        <end position="632"/>
    </location>
</feature>
<dbReference type="InterPro" id="IPR029061">
    <property type="entry name" value="THDP-binding"/>
</dbReference>
<dbReference type="InterPro" id="IPR022367">
    <property type="entry name" value="2-oxoacid/accept_OxRdtase_asu"/>
</dbReference>
<keyword evidence="1" id="KW-0560">Oxidoreductase</keyword>
<dbReference type="PANTHER" id="PTHR32154:SF20">
    <property type="entry name" value="2-OXOGLUTARATE OXIDOREDUCTASE SUBUNIT KORA"/>
    <property type="match status" value="1"/>
</dbReference>
<dbReference type="SUPFAM" id="SSF52922">
    <property type="entry name" value="TK C-terminal domain-like"/>
    <property type="match status" value="1"/>
</dbReference>
<dbReference type="InterPro" id="IPR019752">
    <property type="entry name" value="Pyrv/ketoisovalerate_OxRed_cat"/>
</dbReference>
<protein>
    <submittedName>
        <fullName evidence="7">2-oxoacid:acceptor oxidoreductase subunit alpha</fullName>
    </submittedName>
</protein>
<reference evidence="7 8" key="1">
    <citation type="submission" date="2019-10" db="EMBL/GenBank/DDBJ databases">
        <title>Streptomyces sp. nov., a novel actinobacterium isolated from alkaline environment.</title>
        <authorList>
            <person name="Golinska P."/>
        </authorList>
    </citation>
    <scope>NUCLEOTIDE SEQUENCE [LARGE SCALE GENOMIC DNA]</scope>
    <source>
        <strain evidence="7 8">OF1</strain>
    </source>
</reference>
<comment type="caution">
    <text evidence="7">The sequence shown here is derived from an EMBL/GenBank/DDBJ whole genome shotgun (WGS) entry which is preliminary data.</text>
</comment>
<dbReference type="EMBL" id="JABJXA010000261">
    <property type="protein sequence ID" value="MBB1262120.1"/>
    <property type="molecule type" value="Genomic_DNA"/>
</dbReference>
<accession>A0A5P0YTT2</accession>
<dbReference type="SUPFAM" id="SSF53323">
    <property type="entry name" value="Pyruvate-ferredoxin oxidoreductase, PFOR, domain III"/>
    <property type="match status" value="1"/>
</dbReference>
<dbReference type="Pfam" id="PF17147">
    <property type="entry name" value="PFOR_II"/>
    <property type="match status" value="1"/>
</dbReference>
<sequence>MRAITAGVSRTRPPCEQPPVGGPRARTMDSEPPPQGRSLQVTQQVSQESAKEVRRLDRVIIRFAGDSGDGMQLTGDRFTSETASFGNDLSTLPNFPAEIRAPAGTLPGVSSFQLHFADHDILTPGDAPNVLVAMNPAALKANVGDLPRGAEIIVNTDEFTKRAMAKVGYDTSPIEDGSLDGYRVHPVPLTTLTVEALKDFDLGRKEAGRSKNMFALGLLSWMYNRPVEGTERFLRSKFAKKPEIAEANVTAFRAGWNFGETTEDFAVSYEVAPASKAFPPGTYRNVSGNLALSYGLVAASQQADLPLFLGSYPITPASDILHELSKHKNFGVRTFQAEDEIAGIGAALGAAFGGSLAVTTTSGPGVALKSETIGLAVSLELPLLIVDIQRGGPSTGLPTKTEQADLLQAMYGRNGEAPVPIVAPATPGDCFDAALEATRIALTYRTPVFLLSDGYLANGSEPWRVPEIDELPDLRVQFTTSPNHVLEDGSEVFWPYKRDPETLARPWAVPGTPGLEHRIGGIEKQDGTGNISYDPANHEYMVRTRQAKVDGVTVPDLTVDDPDGEAKVLVIGWGSTYGPITAGVRRVRREGLHVAQAHLRHLNPFPANLGEVLRSYDRVIVPEMNLGQLATLLRARYLVDAQPHTQVNGMPFKAEQLAHVLKEAIEHG</sequence>
<organism evidence="7 8">
    <name type="scientific">Streptomyces alkaliterrae</name>
    <dbReference type="NCBI Taxonomy" id="2213162"/>
    <lineage>
        <taxon>Bacteria</taxon>
        <taxon>Bacillati</taxon>
        <taxon>Actinomycetota</taxon>
        <taxon>Actinomycetes</taxon>
        <taxon>Kitasatosporales</taxon>
        <taxon>Streptomycetaceae</taxon>
        <taxon>Streptomyces</taxon>
    </lineage>
</organism>
<dbReference type="Pfam" id="PF01558">
    <property type="entry name" value="POR"/>
    <property type="match status" value="1"/>
</dbReference>
<dbReference type="Gene3D" id="3.40.920.10">
    <property type="entry name" value="Pyruvate-ferredoxin oxidoreductase, PFOR, domain III"/>
    <property type="match status" value="1"/>
</dbReference>
<proteinExistence type="predicted"/>
<evidence type="ECO:0000313" key="9">
    <source>
        <dbReference type="Proteomes" id="UP000517765"/>
    </source>
</evidence>
<reference evidence="9" key="2">
    <citation type="submission" date="2020-05" db="EMBL/GenBank/DDBJ databases">
        <title>Classification of alakaliphilic streptomycetes isolated from an alkaline soil next to Lonar Crater, India and a proposal for the recognition of Streptomyces alkaliterrae sp. nov.</title>
        <authorList>
            <person name="Golinska P."/>
        </authorList>
    </citation>
    <scope>NUCLEOTIDE SEQUENCE [LARGE SCALE GENOMIC DNA]</scope>
    <source>
        <strain evidence="9">OF8</strain>
    </source>
</reference>
<dbReference type="NCBIfam" id="TIGR03710">
    <property type="entry name" value="OAFO_sf"/>
    <property type="match status" value="1"/>
</dbReference>
<dbReference type="PANTHER" id="PTHR32154">
    <property type="entry name" value="PYRUVATE-FLAVODOXIN OXIDOREDUCTASE-RELATED"/>
    <property type="match status" value="1"/>
</dbReference>